<organism evidence="1 2">
    <name type="scientific">Prochlorococcus marinus (strain MIT 9303)</name>
    <dbReference type="NCBI Taxonomy" id="59922"/>
    <lineage>
        <taxon>Bacteria</taxon>
        <taxon>Bacillati</taxon>
        <taxon>Cyanobacteriota</taxon>
        <taxon>Cyanophyceae</taxon>
        <taxon>Synechococcales</taxon>
        <taxon>Prochlorococcaceae</taxon>
        <taxon>Prochlorococcus</taxon>
    </lineage>
</organism>
<dbReference type="HOGENOM" id="CLU_3156623_0_0_3"/>
<evidence type="ECO:0000313" key="1">
    <source>
        <dbReference type="EMBL" id="ABM79098.1"/>
    </source>
</evidence>
<dbReference type="AlphaFoldDB" id="A2CC88"/>
<dbReference type="Proteomes" id="UP000002274">
    <property type="component" value="Chromosome"/>
</dbReference>
<evidence type="ECO:0000313" key="2">
    <source>
        <dbReference type="Proteomes" id="UP000002274"/>
    </source>
</evidence>
<dbReference type="KEGG" id="pmf:P9303_23651"/>
<dbReference type="EMBL" id="CP000554">
    <property type="protein sequence ID" value="ABM79098.1"/>
    <property type="molecule type" value="Genomic_DNA"/>
</dbReference>
<proteinExistence type="predicted"/>
<reference evidence="1 2" key="1">
    <citation type="journal article" date="2007" name="PLoS Genet.">
        <title>Patterns and implications of gene gain and loss in the evolution of Prochlorococcus.</title>
        <authorList>
            <person name="Kettler G.C."/>
            <person name="Martiny A.C."/>
            <person name="Huang K."/>
            <person name="Zucker J."/>
            <person name="Coleman M.L."/>
            <person name="Rodrigue S."/>
            <person name="Chen F."/>
            <person name="Lapidus A."/>
            <person name="Ferriera S."/>
            <person name="Johnson J."/>
            <person name="Steglich C."/>
            <person name="Church G.M."/>
            <person name="Richardson P."/>
            <person name="Chisholm S.W."/>
        </authorList>
    </citation>
    <scope>NUCLEOTIDE SEQUENCE [LARGE SCALE GENOMIC DNA]</scope>
    <source>
        <strain evidence="1 2">MIT 9303</strain>
    </source>
</reference>
<name>A2CC88_PROM3</name>
<sequence>MPELSRRSSNDQEGDDWAFALSSLKFKASACMNDQRSMHLQRTSTIHP</sequence>
<protein>
    <submittedName>
        <fullName evidence="1">Uncharacterized protein</fullName>
    </submittedName>
</protein>
<gene>
    <name evidence="1" type="ordered locus">P9303_23651</name>
</gene>
<accession>A2CC88</accession>